<comment type="caution">
    <text evidence="2">The sequence shown here is derived from an EMBL/GenBank/DDBJ whole genome shotgun (WGS) entry which is preliminary data.</text>
</comment>
<dbReference type="Proteomes" id="UP000190648">
    <property type="component" value="Unassembled WGS sequence"/>
</dbReference>
<dbReference type="EMBL" id="LSYS01006257">
    <property type="protein sequence ID" value="OPJ75514.1"/>
    <property type="molecule type" value="Genomic_DNA"/>
</dbReference>
<accession>A0A1V4JTT2</accession>
<protein>
    <submittedName>
        <fullName evidence="2">Uncharacterized protein</fullName>
    </submittedName>
</protein>
<dbReference type="AlphaFoldDB" id="A0A1V4JTT2"/>
<organism evidence="2 3">
    <name type="scientific">Patagioenas fasciata monilis</name>
    <dbReference type="NCBI Taxonomy" id="372326"/>
    <lineage>
        <taxon>Eukaryota</taxon>
        <taxon>Metazoa</taxon>
        <taxon>Chordata</taxon>
        <taxon>Craniata</taxon>
        <taxon>Vertebrata</taxon>
        <taxon>Euteleostomi</taxon>
        <taxon>Archelosauria</taxon>
        <taxon>Archosauria</taxon>
        <taxon>Dinosauria</taxon>
        <taxon>Saurischia</taxon>
        <taxon>Theropoda</taxon>
        <taxon>Coelurosauria</taxon>
        <taxon>Aves</taxon>
        <taxon>Neognathae</taxon>
        <taxon>Neoaves</taxon>
        <taxon>Columbimorphae</taxon>
        <taxon>Columbiformes</taxon>
        <taxon>Columbidae</taxon>
        <taxon>Patagioenas</taxon>
    </lineage>
</organism>
<feature type="region of interest" description="Disordered" evidence="1">
    <location>
        <begin position="81"/>
        <end position="106"/>
    </location>
</feature>
<evidence type="ECO:0000256" key="1">
    <source>
        <dbReference type="SAM" id="MobiDB-lite"/>
    </source>
</evidence>
<reference evidence="2 3" key="1">
    <citation type="submission" date="2016-02" db="EMBL/GenBank/DDBJ databases">
        <title>Band-tailed pigeon sequencing and assembly.</title>
        <authorList>
            <person name="Soares A.E."/>
            <person name="Novak B.J."/>
            <person name="Rice E.S."/>
            <person name="O'Connell B."/>
            <person name="Chang D."/>
            <person name="Weber S."/>
            <person name="Shapiro B."/>
        </authorList>
    </citation>
    <scope>NUCLEOTIDE SEQUENCE [LARGE SCALE GENOMIC DNA]</scope>
    <source>
        <strain evidence="2">BTP2013</strain>
        <tissue evidence="2">Blood</tissue>
    </source>
</reference>
<keyword evidence="3" id="KW-1185">Reference proteome</keyword>
<evidence type="ECO:0000313" key="2">
    <source>
        <dbReference type="EMBL" id="OPJ75514.1"/>
    </source>
</evidence>
<evidence type="ECO:0000313" key="3">
    <source>
        <dbReference type="Proteomes" id="UP000190648"/>
    </source>
</evidence>
<name>A0A1V4JTT2_PATFA</name>
<dbReference type="OrthoDB" id="6019271at2759"/>
<gene>
    <name evidence="2" type="ORF">AV530_009633</name>
</gene>
<proteinExistence type="predicted"/>
<dbReference type="STRING" id="372326.A0A1V4JTT2"/>
<sequence length="141" mass="15653">MAQSCWTQAGTRRNLRNDLLVAADSITNTMSSLVKELHSARSHLTLKSCDELLEGRAGSVPGSFADDPNQEQQLVRQRVPLGTGTGWGDGNLVEKPRSNRLAGRPPAARRCRHRGSRWRPRRLPGLWKRPVPADPSTIVRL</sequence>